<organism evidence="1 2">
    <name type="scientific">Sphingobium jiangsuense</name>
    <dbReference type="NCBI Taxonomy" id="870476"/>
    <lineage>
        <taxon>Bacteria</taxon>
        <taxon>Pseudomonadati</taxon>
        <taxon>Pseudomonadota</taxon>
        <taxon>Alphaproteobacteria</taxon>
        <taxon>Sphingomonadales</taxon>
        <taxon>Sphingomonadaceae</taxon>
        <taxon>Sphingobium</taxon>
    </lineage>
</organism>
<evidence type="ECO:0000313" key="1">
    <source>
        <dbReference type="EMBL" id="MBB3928593.1"/>
    </source>
</evidence>
<dbReference type="EMBL" id="JACIDT010000028">
    <property type="protein sequence ID" value="MBB3928593.1"/>
    <property type="molecule type" value="Genomic_DNA"/>
</dbReference>
<dbReference type="Proteomes" id="UP000571950">
    <property type="component" value="Unassembled WGS sequence"/>
</dbReference>
<dbReference type="RefSeq" id="WP_188073868.1">
    <property type="nucleotide sequence ID" value="NZ_BSPS01000041.1"/>
</dbReference>
<dbReference type="AlphaFoldDB" id="A0A7W6BKI8"/>
<sequence>MRLIDDLAARRRLYPRPGFTAPAMLVIDVPRHLAGAGLPLGRYYPVILETDEELAEFEAFLSAERPEPVVPDIFATRPGALHTATISLFEYAPPEPGWPWLLLCHWPEDHAALAARDPDMLARGAYTIEIFLCRADLRDAVAILAKMLGGPERFTIVKSADVPHGTA</sequence>
<name>A0A7W6BKI8_9SPHN</name>
<accession>A0A7W6BKI8</accession>
<keyword evidence="2" id="KW-1185">Reference proteome</keyword>
<evidence type="ECO:0000313" key="2">
    <source>
        <dbReference type="Proteomes" id="UP000571950"/>
    </source>
</evidence>
<proteinExistence type="predicted"/>
<protein>
    <submittedName>
        <fullName evidence="1">Uncharacterized protein</fullName>
    </submittedName>
</protein>
<reference evidence="1 2" key="1">
    <citation type="submission" date="2020-08" db="EMBL/GenBank/DDBJ databases">
        <title>Genomic Encyclopedia of Type Strains, Phase IV (KMG-IV): sequencing the most valuable type-strain genomes for metagenomic binning, comparative biology and taxonomic classification.</title>
        <authorList>
            <person name="Goeker M."/>
        </authorList>
    </citation>
    <scope>NUCLEOTIDE SEQUENCE [LARGE SCALE GENOMIC DNA]</scope>
    <source>
        <strain evidence="1 2">DSM 26189</strain>
    </source>
</reference>
<gene>
    <name evidence="1" type="ORF">GGR43_004338</name>
</gene>
<comment type="caution">
    <text evidence="1">The sequence shown here is derived from an EMBL/GenBank/DDBJ whole genome shotgun (WGS) entry which is preliminary data.</text>
</comment>